<reference evidence="2 3" key="1">
    <citation type="submission" date="2024-04" db="EMBL/GenBank/DDBJ databases">
        <authorList>
            <person name="Fracassetti M."/>
        </authorList>
    </citation>
    <scope>NUCLEOTIDE SEQUENCE [LARGE SCALE GENOMIC DNA]</scope>
</reference>
<dbReference type="PANTHER" id="PTHR33095">
    <property type="entry name" value="OS07G0619500 PROTEIN"/>
    <property type="match status" value="1"/>
</dbReference>
<sequence>MQKMSSVLALQPNFSDTDSKFVQDFWLKLKLMEDNQEEVKLQSHAAVAEEENRDGDEELLELDGEIDEEEEGEDEEEDEFSFSRAFGEDSLISAEEAFLNGQIRPIFPLFNRDLLLPDADAAPAVQPEGPFCEWRGKPSAAAVVDPSPDVCKKSNSTGFSKLRRFRELVLRSNSDGKDKFAFLPHHHGHHNPEAASGSKAQKAEEDRSGKAPAKKTATTASKKKNKVETSAFEKIYARRKQEEKSGKRASYLTYKQVGFFASVNGLSKNVHPY</sequence>
<feature type="region of interest" description="Disordered" evidence="1">
    <location>
        <begin position="179"/>
        <end position="248"/>
    </location>
</feature>
<dbReference type="InterPro" id="IPR012442">
    <property type="entry name" value="DUF1645_plant"/>
</dbReference>
<feature type="region of interest" description="Disordered" evidence="1">
    <location>
        <begin position="41"/>
        <end position="79"/>
    </location>
</feature>
<evidence type="ECO:0000313" key="2">
    <source>
        <dbReference type="EMBL" id="CAL1383424.1"/>
    </source>
</evidence>
<feature type="compositionally biased region" description="Acidic residues" evidence="1">
    <location>
        <begin position="48"/>
        <end position="79"/>
    </location>
</feature>
<evidence type="ECO:0000256" key="1">
    <source>
        <dbReference type="SAM" id="MobiDB-lite"/>
    </source>
</evidence>
<name>A0AAV2EC70_9ROSI</name>
<feature type="compositionally biased region" description="Basic and acidic residues" evidence="1">
    <location>
        <begin position="235"/>
        <end position="246"/>
    </location>
</feature>
<dbReference type="Proteomes" id="UP001497516">
    <property type="component" value="Chromosome 4"/>
</dbReference>
<evidence type="ECO:0000313" key="3">
    <source>
        <dbReference type="Proteomes" id="UP001497516"/>
    </source>
</evidence>
<keyword evidence="3" id="KW-1185">Reference proteome</keyword>
<accession>A0AAV2EC70</accession>
<dbReference type="Pfam" id="PF07816">
    <property type="entry name" value="DUF1645"/>
    <property type="match status" value="1"/>
</dbReference>
<dbReference type="PANTHER" id="PTHR33095:SF114">
    <property type="entry name" value="DUF1645 FAMILY PROTEIN"/>
    <property type="match status" value="1"/>
</dbReference>
<feature type="compositionally biased region" description="Low complexity" evidence="1">
    <location>
        <begin position="210"/>
        <end position="220"/>
    </location>
</feature>
<dbReference type="EMBL" id="OZ034817">
    <property type="protein sequence ID" value="CAL1383424.1"/>
    <property type="molecule type" value="Genomic_DNA"/>
</dbReference>
<gene>
    <name evidence="2" type="ORF">LTRI10_LOCUS24701</name>
</gene>
<proteinExistence type="predicted"/>
<organism evidence="2 3">
    <name type="scientific">Linum trigynum</name>
    <dbReference type="NCBI Taxonomy" id="586398"/>
    <lineage>
        <taxon>Eukaryota</taxon>
        <taxon>Viridiplantae</taxon>
        <taxon>Streptophyta</taxon>
        <taxon>Embryophyta</taxon>
        <taxon>Tracheophyta</taxon>
        <taxon>Spermatophyta</taxon>
        <taxon>Magnoliopsida</taxon>
        <taxon>eudicotyledons</taxon>
        <taxon>Gunneridae</taxon>
        <taxon>Pentapetalae</taxon>
        <taxon>rosids</taxon>
        <taxon>fabids</taxon>
        <taxon>Malpighiales</taxon>
        <taxon>Linaceae</taxon>
        <taxon>Linum</taxon>
    </lineage>
</organism>
<protein>
    <submittedName>
        <fullName evidence="2">Uncharacterized protein</fullName>
    </submittedName>
</protein>
<dbReference type="AlphaFoldDB" id="A0AAV2EC70"/>